<evidence type="ECO:0000313" key="3">
    <source>
        <dbReference type="Proteomes" id="UP000321638"/>
    </source>
</evidence>
<evidence type="ECO:0000313" key="2">
    <source>
        <dbReference type="EMBL" id="TXL72999.1"/>
    </source>
</evidence>
<keyword evidence="1" id="KW-1133">Transmembrane helix</keyword>
<feature type="transmembrane region" description="Helical" evidence="1">
    <location>
        <begin position="147"/>
        <end position="171"/>
    </location>
</feature>
<name>A0A5C8PI26_9HYPH</name>
<feature type="transmembrane region" description="Helical" evidence="1">
    <location>
        <begin position="12"/>
        <end position="36"/>
    </location>
</feature>
<sequence>MSPGTIRKWSWVHKWSSLVCTAFLLLLCITGLPLIFHEEIEHLLGDKPEPPVMAADTPRASLDRIIAAGLARRPGQVVQFVVWDKDEPDVVIVNIARTLVEPFDKSQVMIFDARTAELLMEPGGHVGFMDIMLSLHVDLFAGLPGKLFLGLMGLLFVVAIISGVVLYAPFMRKLPFGTVRKDKATRTRWLDLHNLLGVVTVGWVLVVGATGVINTWADLLIQLWRFDQLADMVTPYAGQPPVGKPGSLDKAMVTAHAAAPGMRPSFVAFPGTLFSSGHHYMVAMRGEAPLTKRLIQPVLVDAQTAGLTDLRKMPWYITSLLVSQPLHFGDYGGLPLKIVWALLDIISIVVLGSGLYLWIARRGVSMDVRLAALAQDDQAVRAGR</sequence>
<keyword evidence="1" id="KW-0812">Transmembrane</keyword>
<accession>A0A5C8PI26</accession>
<dbReference type="PANTHER" id="PTHR34219:SF3">
    <property type="entry name" value="BLL7967 PROTEIN"/>
    <property type="match status" value="1"/>
</dbReference>
<dbReference type="Pfam" id="PF03929">
    <property type="entry name" value="PepSY_TM"/>
    <property type="match status" value="1"/>
</dbReference>
<proteinExistence type="predicted"/>
<keyword evidence="1" id="KW-0472">Membrane</keyword>
<dbReference type="PANTHER" id="PTHR34219">
    <property type="entry name" value="IRON-REGULATED INNER MEMBRANE PROTEIN-RELATED"/>
    <property type="match status" value="1"/>
</dbReference>
<dbReference type="AlphaFoldDB" id="A0A5C8PI26"/>
<dbReference type="InterPro" id="IPR005625">
    <property type="entry name" value="PepSY-ass_TM"/>
</dbReference>
<dbReference type="OrthoDB" id="6307929at2"/>
<dbReference type="RefSeq" id="WP_147849255.1">
    <property type="nucleotide sequence ID" value="NZ_VDUZ01000028.1"/>
</dbReference>
<organism evidence="2 3">
    <name type="scientific">Vineibacter terrae</name>
    <dbReference type="NCBI Taxonomy" id="2586908"/>
    <lineage>
        <taxon>Bacteria</taxon>
        <taxon>Pseudomonadati</taxon>
        <taxon>Pseudomonadota</taxon>
        <taxon>Alphaproteobacteria</taxon>
        <taxon>Hyphomicrobiales</taxon>
        <taxon>Vineibacter</taxon>
    </lineage>
</organism>
<dbReference type="EMBL" id="VDUZ01000028">
    <property type="protein sequence ID" value="TXL72999.1"/>
    <property type="molecule type" value="Genomic_DNA"/>
</dbReference>
<comment type="caution">
    <text evidence="2">The sequence shown here is derived from an EMBL/GenBank/DDBJ whole genome shotgun (WGS) entry which is preliminary data.</text>
</comment>
<evidence type="ECO:0000256" key="1">
    <source>
        <dbReference type="SAM" id="Phobius"/>
    </source>
</evidence>
<dbReference type="Proteomes" id="UP000321638">
    <property type="component" value="Unassembled WGS sequence"/>
</dbReference>
<feature type="transmembrane region" description="Helical" evidence="1">
    <location>
        <begin position="338"/>
        <end position="359"/>
    </location>
</feature>
<feature type="transmembrane region" description="Helical" evidence="1">
    <location>
        <begin position="192"/>
        <end position="217"/>
    </location>
</feature>
<protein>
    <submittedName>
        <fullName evidence="2">PepSY domain-containing protein</fullName>
    </submittedName>
</protein>
<reference evidence="2 3" key="1">
    <citation type="submission" date="2019-06" db="EMBL/GenBank/DDBJ databases">
        <title>New taxonomy in bacterial strain CC-CFT640, isolated from vineyard.</title>
        <authorList>
            <person name="Lin S.-Y."/>
            <person name="Tsai C.-F."/>
            <person name="Young C.-C."/>
        </authorList>
    </citation>
    <scope>NUCLEOTIDE SEQUENCE [LARGE SCALE GENOMIC DNA]</scope>
    <source>
        <strain evidence="2 3">CC-CFT640</strain>
    </source>
</reference>
<gene>
    <name evidence="2" type="ORF">FHP25_22640</name>
</gene>
<keyword evidence="3" id="KW-1185">Reference proteome</keyword>